<feature type="non-terminal residue" evidence="1">
    <location>
        <position position="1"/>
    </location>
</feature>
<keyword evidence="2" id="KW-1185">Reference proteome</keyword>
<dbReference type="Proteomes" id="UP001143391">
    <property type="component" value="Unassembled WGS sequence"/>
</dbReference>
<sequence length="83" mass="8427">MLPSPQAMREGLLEAIGADADGFAAASDESAWVALRVRYRRIVALIAAYDLAAPDATDVLPEVAAALADAAGAALDASLCAAR</sequence>
<proteinExistence type="predicted"/>
<feature type="non-terminal residue" evidence="1">
    <location>
        <position position="83"/>
    </location>
</feature>
<protein>
    <submittedName>
        <fullName evidence="1">Uncharacterized protein</fullName>
    </submittedName>
</protein>
<reference evidence="1" key="1">
    <citation type="submission" date="2022-07" db="EMBL/GenBank/DDBJ databases">
        <title>Marinobacter iranensis a new bacterium isolate from a hipersaline lake in Iran.</title>
        <authorList>
            <person name="Mohammad A.M.A."/>
            <person name="Cristina S.-P."/>
            <person name="Antonio V."/>
        </authorList>
    </citation>
    <scope>NUCLEOTIDE SEQUENCE</scope>
    <source>
        <strain evidence="1">71-i</strain>
    </source>
</reference>
<accession>A0ABT5YH46</accession>
<evidence type="ECO:0000313" key="1">
    <source>
        <dbReference type="EMBL" id="MDF0753016.1"/>
    </source>
</evidence>
<dbReference type="RefSeq" id="WP_275710827.1">
    <property type="nucleotide sequence ID" value="NZ_JANCMW010000331.1"/>
</dbReference>
<organism evidence="1 2">
    <name type="scientific">Marinobacter iranensis</name>
    <dbReference type="NCBI Taxonomy" id="2962607"/>
    <lineage>
        <taxon>Bacteria</taxon>
        <taxon>Pseudomonadati</taxon>
        <taxon>Pseudomonadota</taxon>
        <taxon>Gammaproteobacteria</taxon>
        <taxon>Pseudomonadales</taxon>
        <taxon>Marinobacteraceae</taxon>
        <taxon>Marinobacter</taxon>
    </lineage>
</organism>
<dbReference type="EMBL" id="JANCMW010000331">
    <property type="protein sequence ID" value="MDF0753016.1"/>
    <property type="molecule type" value="Genomic_DNA"/>
</dbReference>
<evidence type="ECO:0000313" key="2">
    <source>
        <dbReference type="Proteomes" id="UP001143391"/>
    </source>
</evidence>
<comment type="caution">
    <text evidence="1">The sequence shown here is derived from an EMBL/GenBank/DDBJ whole genome shotgun (WGS) entry which is preliminary data.</text>
</comment>
<gene>
    <name evidence="1" type="ORF">NLU14_22575</name>
</gene>
<name>A0ABT5YH46_9GAMM</name>